<feature type="non-terminal residue" evidence="1">
    <location>
        <position position="1"/>
    </location>
</feature>
<accession>X1VCV8</accession>
<sequence length="86" mass="9980">IKRKYPNFFERSPLKYLESADTQRDSVRVVLGKVLVQSMLRKRVAHWLKKIANDLDGASRVQLPSLVYQYVLASYYVQGVKARDHA</sequence>
<name>X1VCV8_9ZZZZ</name>
<reference evidence="1" key="1">
    <citation type="journal article" date="2014" name="Front. Microbiol.">
        <title>High frequency of phylogenetically diverse reductive dehalogenase-homologous genes in deep subseafloor sedimentary metagenomes.</title>
        <authorList>
            <person name="Kawai M."/>
            <person name="Futagami T."/>
            <person name="Toyoda A."/>
            <person name="Takaki Y."/>
            <person name="Nishi S."/>
            <person name="Hori S."/>
            <person name="Arai W."/>
            <person name="Tsubouchi T."/>
            <person name="Morono Y."/>
            <person name="Uchiyama I."/>
            <person name="Ito T."/>
            <person name="Fujiyama A."/>
            <person name="Inagaki F."/>
            <person name="Takami H."/>
        </authorList>
    </citation>
    <scope>NUCLEOTIDE SEQUENCE</scope>
    <source>
        <strain evidence="1">Expedition CK06-06</strain>
    </source>
</reference>
<dbReference type="AlphaFoldDB" id="X1VCV8"/>
<protein>
    <submittedName>
        <fullName evidence="1">Uncharacterized protein</fullName>
    </submittedName>
</protein>
<comment type="caution">
    <text evidence="1">The sequence shown here is derived from an EMBL/GenBank/DDBJ whole genome shotgun (WGS) entry which is preliminary data.</text>
</comment>
<dbReference type="EMBL" id="BARW01030010">
    <property type="protein sequence ID" value="GAJ15187.1"/>
    <property type="molecule type" value="Genomic_DNA"/>
</dbReference>
<proteinExistence type="predicted"/>
<organism evidence="1">
    <name type="scientific">marine sediment metagenome</name>
    <dbReference type="NCBI Taxonomy" id="412755"/>
    <lineage>
        <taxon>unclassified sequences</taxon>
        <taxon>metagenomes</taxon>
        <taxon>ecological metagenomes</taxon>
    </lineage>
</organism>
<gene>
    <name evidence="1" type="ORF">S12H4_48090</name>
</gene>
<evidence type="ECO:0000313" key="1">
    <source>
        <dbReference type="EMBL" id="GAJ15187.1"/>
    </source>
</evidence>